<gene>
    <name evidence="1" type="ORF">SS1G_06350</name>
</gene>
<dbReference type="Proteomes" id="UP000001312">
    <property type="component" value="Unassembled WGS sequence"/>
</dbReference>
<evidence type="ECO:0000313" key="1">
    <source>
        <dbReference type="EMBL" id="EDO03869.1"/>
    </source>
</evidence>
<evidence type="ECO:0000313" key="2">
    <source>
        <dbReference type="Proteomes" id="UP000001312"/>
    </source>
</evidence>
<sequence length="299" mass="34964">MPFFYSLLGATFTKTNKFIKAQQNIPVKYRKLWTLPIFQDEKQKANDASEQPQVDDATSKNQSKFQGFPLDIVNIILDILQEDHDKATIICLGLTCRTYWNYIQGKPYTYFQFDKTEDQIALREYLAAFIETWTGPNYRRLGLHSRYIQTPFLSRAVYGNLPGTEEKALDDRWKDYKSLVIHEEDQEIHFTPKPLGLNAEQWYPLAARELKKHILRGEARNDKTEIYSAYRASSLCRWLVFNGGDKWLLYSRDHVAYGKSSQFSLNPLIAMLMAFPDDGKSWTMKSKKVYEEKYLEGKC</sequence>
<keyword evidence="2" id="KW-1185">Reference proteome</keyword>
<proteinExistence type="predicted"/>
<dbReference type="KEGG" id="ssl:SS1G_06350"/>
<dbReference type="GeneID" id="5488794"/>
<accession>A7EM03</accession>
<organism evidence="1 2">
    <name type="scientific">Sclerotinia sclerotiorum (strain ATCC 18683 / 1980 / Ss-1)</name>
    <name type="common">White mold</name>
    <name type="synonym">Whetzelinia sclerotiorum</name>
    <dbReference type="NCBI Taxonomy" id="665079"/>
    <lineage>
        <taxon>Eukaryota</taxon>
        <taxon>Fungi</taxon>
        <taxon>Dikarya</taxon>
        <taxon>Ascomycota</taxon>
        <taxon>Pezizomycotina</taxon>
        <taxon>Leotiomycetes</taxon>
        <taxon>Helotiales</taxon>
        <taxon>Sclerotiniaceae</taxon>
        <taxon>Sclerotinia</taxon>
    </lineage>
</organism>
<dbReference type="InParanoid" id="A7EM03"/>
<dbReference type="EMBL" id="CH476628">
    <property type="protein sequence ID" value="EDO03869.1"/>
    <property type="molecule type" value="Genomic_DNA"/>
</dbReference>
<reference evidence="2" key="1">
    <citation type="journal article" date="2011" name="PLoS Genet.">
        <title>Genomic analysis of the necrotrophic fungal pathogens Sclerotinia sclerotiorum and Botrytis cinerea.</title>
        <authorList>
            <person name="Amselem J."/>
            <person name="Cuomo C.A."/>
            <person name="van Kan J.A."/>
            <person name="Viaud M."/>
            <person name="Benito E.P."/>
            <person name="Couloux A."/>
            <person name="Coutinho P.M."/>
            <person name="de Vries R.P."/>
            <person name="Dyer P.S."/>
            <person name="Fillinger S."/>
            <person name="Fournier E."/>
            <person name="Gout L."/>
            <person name="Hahn M."/>
            <person name="Kohn L."/>
            <person name="Lapalu N."/>
            <person name="Plummer K.M."/>
            <person name="Pradier J.M."/>
            <person name="Quevillon E."/>
            <person name="Sharon A."/>
            <person name="Simon A."/>
            <person name="ten Have A."/>
            <person name="Tudzynski B."/>
            <person name="Tudzynski P."/>
            <person name="Wincker P."/>
            <person name="Andrew M."/>
            <person name="Anthouard V."/>
            <person name="Beever R.E."/>
            <person name="Beffa R."/>
            <person name="Benoit I."/>
            <person name="Bouzid O."/>
            <person name="Brault B."/>
            <person name="Chen Z."/>
            <person name="Choquer M."/>
            <person name="Collemare J."/>
            <person name="Cotton P."/>
            <person name="Danchin E.G."/>
            <person name="Da Silva C."/>
            <person name="Gautier A."/>
            <person name="Giraud C."/>
            <person name="Giraud T."/>
            <person name="Gonzalez C."/>
            <person name="Grossetete S."/>
            <person name="Guldener U."/>
            <person name="Henrissat B."/>
            <person name="Howlett B.J."/>
            <person name="Kodira C."/>
            <person name="Kretschmer M."/>
            <person name="Lappartient A."/>
            <person name="Leroch M."/>
            <person name="Levis C."/>
            <person name="Mauceli E."/>
            <person name="Neuveglise C."/>
            <person name="Oeser B."/>
            <person name="Pearson M."/>
            <person name="Poulain J."/>
            <person name="Poussereau N."/>
            <person name="Quesneville H."/>
            <person name="Rascle C."/>
            <person name="Schumacher J."/>
            <person name="Segurens B."/>
            <person name="Sexton A."/>
            <person name="Silva E."/>
            <person name="Sirven C."/>
            <person name="Soanes D.M."/>
            <person name="Talbot N.J."/>
            <person name="Templeton M."/>
            <person name="Yandava C."/>
            <person name="Yarden O."/>
            <person name="Zeng Q."/>
            <person name="Rollins J.A."/>
            <person name="Lebrun M.H."/>
            <person name="Dickman M."/>
        </authorList>
    </citation>
    <scope>NUCLEOTIDE SEQUENCE [LARGE SCALE GENOMIC DNA]</scope>
    <source>
        <strain evidence="2">ATCC 18683 / 1980 / Ss-1</strain>
    </source>
</reference>
<dbReference type="RefSeq" id="XP_001592111.1">
    <property type="nucleotide sequence ID" value="XM_001592061.1"/>
</dbReference>
<name>A7EM03_SCLS1</name>
<dbReference type="AlphaFoldDB" id="A7EM03"/>
<protein>
    <submittedName>
        <fullName evidence="1">Uncharacterized protein</fullName>
    </submittedName>
</protein>